<proteinExistence type="predicted"/>
<organism evidence="2 3">
    <name type="scientific">Muricoccus vinaceus</name>
    <dbReference type="NCBI Taxonomy" id="424704"/>
    <lineage>
        <taxon>Bacteria</taxon>
        <taxon>Pseudomonadati</taxon>
        <taxon>Pseudomonadota</taxon>
        <taxon>Alphaproteobacteria</taxon>
        <taxon>Acetobacterales</taxon>
        <taxon>Roseomonadaceae</taxon>
        <taxon>Muricoccus</taxon>
    </lineage>
</organism>
<dbReference type="Pfam" id="PF10030">
    <property type="entry name" value="DUF2272"/>
    <property type="match status" value="1"/>
</dbReference>
<protein>
    <submittedName>
        <fullName evidence="2">DUF2272 domain-containing protein</fullName>
    </submittedName>
</protein>
<comment type="caution">
    <text evidence="2">The sequence shown here is derived from an EMBL/GenBank/DDBJ whole genome shotgun (WGS) entry which is preliminary data.</text>
</comment>
<dbReference type="EMBL" id="JBHLVZ010000010">
    <property type="protein sequence ID" value="MFC0385569.1"/>
    <property type="molecule type" value="Genomic_DNA"/>
</dbReference>
<keyword evidence="3" id="KW-1185">Reference proteome</keyword>
<reference evidence="2 3" key="1">
    <citation type="submission" date="2024-09" db="EMBL/GenBank/DDBJ databases">
        <authorList>
            <person name="Sun Q."/>
            <person name="Mori K."/>
        </authorList>
    </citation>
    <scope>NUCLEOTIDE SEQUENCE [LARGE SCALE GENOMIC DNA]</scope>
    <source>
        <strain evidence="2 3">CCM 7468</strain>
    </source>
</reference>
<evidence type="ECO:0000259" key="1">
    <source>
        <dbReference type="Pfam" id="PF10030"/>
    </source>
</evidence>
<accession>A0ABV6IPM0</accession>
<feature type="non-terminal residue" evidence="2">
    <location>
        <position position="1"/>
    </location>
</feature>
<dbReference type="RefSeq" id="WP_377049719.1">
    <property type="nucleotide sequence ID" value="NZ_JBHLVZ010000010.1"/>
</dbReference>
<evidence type="ECO:0000313" key="3">
    <source>
        <dbReference type="Proteomes" id="UP001589789"/>
    </source>
</evidence>
<dbReference type="InterPro" id="IPR019262">
    <property type="entry name" value="DUF2272"/>
</dbReference>
<gene>
    <name evidence="2" type="ORF">ACFFIC_08375</name>
</gene>
<name>A0ABV6IPM0_9PROT</name>
<dbReference type="Proteomes" id="UP001589789">
    <property type="component" value="Unassembled WGS sequence"/>
</dbReference>
<evidence type="ECO:0000313" key="2">
    <source>
        <dbReference type="EMBL" id="MFC0385569.1"/>
    </source>
</evidence>
<feature type="domain" description="DUF2272" evidence="1">
    <location>
        <begin position="139"/>
        <end position="276"/>
    </location>
</feature>
<sequence>IACDRRPSAIACDRRPSAIACGRSSLIRLFAALFLLLAAGCAAPSPPREAPIAYPPSVRARLLRIVEAEWTEWGRIAAGPGLPRPASGAEGSPNAFPRVLAYWRAVPDEEAAAAIARNRARWSAQLPVQLLNQPSGWTSAPAEGVWSEPAWSAAFVSFVMRSAGVDEREFHASAAHAFYLDAILRDAREFPAQAPFVPHDPAARAPEPGDLICADRSRRPLPSWRERVPETGLFRPMHCDIVLRTAPGTAEAVGGNIADAVTMSLYATDAAGFLLPRPAGEAVVFAVIENRLGRIPPFHFSPVISMSSVAPFR</sequence>